<evidence type="ECO:0000256" key="1">
    <source>
        <dbReference type="SAM" id="MobiDB-lite"/>
    </source>
</evidence>
<dbReference type="AlphaFoldDB" id="A0A833WBW8"/>
<sequence>MEQLLETPPTLSTQQTDGQQHTSPRQARKRGAGYSDAETSSLLDLLEMHLPISRNEWEYVAYLHSTAYLGDDITTNSLKRKLHRKRIPTGYPNIPTNVLHAKHVRMEMTRWATLKVPAGRVDVDSDARVLAMMRLSLEQERQRADEQIKRWEEGRH</sequence>
<dbReference type="PANTHER" id="PTHR34409">
    <property type="entry name" value="SET DOMAIN-CONTAINING PROTEIN"/>
    <property type="match status" value="1"/>
</dbReference>
<accession>A0A833WBW8</accession>
<dbReference type="PANTHER" id="PTHR34409:SF1">
    <property type="entry name" value="MYB-LIKE DOMAIN-CONTAINING PROTEIN"/>
    <property type="match status" value="1"/>
</dbReference>
<organism evidence="2 3">
    <name type="scientific">Phytophthora infestans</name>
    <name type="common">Potato late blight agent</name>
    <name type="synonym">Botrytis infestans</name>
    <dbReference type="NCBI Taxonomy" id="4787"/>
    <lineage>
        <taxon>Eukaryota</taxon>
        <taxon>Sar</taxon>
        <taxon>Stramenopiles</taxon>
        <taxon>Oomycota</taxon>
        <taxon>Peronosporomycetes</taxon>
        <taxon>Peronosporales</taxon>
        <taxon>Peronosporaceae</taxon>
        <taxon>Phytophthora</taxon>
    </lineage>
</organism>
<keyword evidence="3" id="KW-1185">Reference proteome</keyword>
<dbReference type="Proteomes" id="UP000602510">
    <property type="component" value="Unassembled WGS sequence"/>
</dbReference>
<gene>
    <name evidence="2" type="ORF">GN244_ATG11119</name>
</gene>
<dbReference type="EMBL" id="WSZM01000261">
    <property type="protein sequence ID" value="KAF4036783.1"/>
    <property type="molecule type" value="Genomic_DNA"/>
</dbReference>
<proteinExistence type="predicted"/>
<evidence type="ECO:0000313" key="3">
    <source>
        <dbReference type="Proteomes" id="UP000602510"/>
    </source>
</evidence>
<feature type="compositionally biased region" description="Polar residues" evidence="1">
    <location>
        <begin position="9"/>
        <end position="25"/>
    </location>
</feature>
<evidence type="ECO:0000313" key="2">
    <source>
        <dbReference type="EMBL" id="KAF4036783.1"/>
    </source>
</evidence>
<protein>
    <submittedName>
        <fullName evidence="2">Uncharacterized protein</fullName>
    </submittedName>
</protein>
<feature type="region of interest" description="Disordered" evidence="1">
    <location>
        <begin position="1"/>
        <end position="35"/>
    </location>
</feature>
<name>A0A833WBW8_PHYIN</name>
<reference evidence="2" key="1">
    <citation type="submission" date="2020-04" db="EMBL/GenBank/DDBJ databases">
        <title>Hybrid Assembly of Korean Phytophthora infestans isolates.</title>
        <authorList>
            <person name="Prokchorchik M."/>
            <person name="Lee Y."/>
            <person name="Seo J."/>
            <person name="Cho J.-H."/>
            <person name="Park Y.-E."/>
            <person name="Jang D.-C."/>
            <person name="Im J.-S."/>
            <person name="Choi J.-G."/>
            <person name="Park H.-J."/>
            <person name="Lee G.-B."/>
            <person name="Lee Y.-G."/>
            <person name="Hong S.-Y."/>
            <person name="Cho K."/>
            <person name="Sohn K.H."/>
        </authorList>
    </citation>
    <scope>NUCLEOTIDE SEQUENCE</scope>
    <source>
        <strain evidence="2">KR_1_A1</strain>
    </source>
</reference>
<comment type="caution">
    <text evidence="2">The sequence shown here is derived from an EMBL/GenBank/DDBJ whole genome shotgun (WGS) entry which is preliminary data.</text>
</comment>